<reference evidence="6 7" key="1">
    <citation type="submission" date="2018-12" db="EMBL/GenBank/DDBJ databases">
        <title>Genome analysis provides insights into bioremediation potentialities of Halogeometricum borinquense strain N11.</title>
        <authorList>
            <person name="Najjari A."/>
            <person name="Youssef N."/>
            <person name="Fhoula I."/>
            <person name="Ben Dhia O."/>
            <person name="Mahjoubi M."/>
            <person name="Ouzari H.I."/>
            <person name="Cherif A."/>
        </authorList>
    </citation>
    <scope>NUCLEOTIDE SEQUENCE [LARGE SCALE GENOMIC DNA]</scope>
    <source>
        <strain evidence="6 7">N11</strain>
    </source>
</reference>
<dbReference type="EMBL" id="RZHH01000002">
    <property type="protein sequence ID" value="RYJ13789.1"/>
    <property type="molecule type" value="Genomic_DNA"/>
</dbReference>
<evidence type="ECO:0000256" key="3">
    <source>
        <dbReference type="ARBA" id="ARBA00022440"/>
    </source>
</evidence>
<keyword evidence="5" id="KW-0812">Transmembrane</keyword>
<keyword evidence="6" id="KW-0969">Cilium</keyword>
<comment type="subcellular location">
    <subcellularLocation>
        <location evidence="1 4">Archaeal flagellum</location>
    </subcellularLocation>
</comment>
<gene>
    <name evidence="6" type="ORF">ELS19_07295</name>
</gene>
<comment type="similarity">
    <text evidence="2 4">Belongs to the archaeal flagellin family.</text>
</comment>
<organism evidence="6 7">
    <name type="scientific">Halogeometricum borinquense</name>
    <dbReference type="NCBI Taxonomy" id="60847"/>
    <lineage>
        <taxon>Archaea</taxon>
        <taxon>Methanobacteriati</taxon>
        <taxon>Methanobacteriota</taxon>
        <taxon>Stenosarchaea group</taxon>
        <taxon>Halobacteria</taxon>
        <taxon>Halobacteriales</taxon>
        <taxon>Haloferacaceae</taxon>
        <taxon>Halogeometricum</taxon>
    </lineage>
</organism>
<dbReference type="InterPro" id="IPR013373">
    <property type="entry name" value="Flagellin/pilin_N_arc"/>
</dbReference>
<dbReference type="GO" id="GO:0097588">
    <property type="term" value="P:archaeal or bacterial-type flagellum-dependent cell motility"/>
    <property type="evidence" value="ECO:0007669"/>
    <property type="project" value="InterPro"/>
</dbReference>
<dbReference type="PANTHER" id="PTHR35903">
    <property type="entry name" value="FLAGELLIN B1"/>
    <property type="match status" value="1"/>
</dbReference>
<keyword evidence="6" id="KW-0282">Flagellum</keyword>
<feature type="transmembrane region" description="Helical" evidence="5">
    <location>
        <begin position="21"/>
        <end position="42"/>
    </location>
</feature>
<dbReference type="InterPro" id="IPR002774">
    <property type="entry name" value="Flagellin_arc-type"/>
</dbReference>
<dbReference type="PANTHER" id="PTHR35903:SF1">
    <property type="entry name" value="FLAGELLIN B1"/>
    <property type="match status" value="1"/>
</dbReference>
<proteinExistence type="inferred from homology"/>
<dbReference type="GO" id="GO:0005198">
    <property type="term" value="F:structural molecule activity"/>
    <property type="evidence" value="ECO:0007669"/>
    <property type="project" value="InterPro"/>
</dbReference>
<keyword evidence="5" id="KW-0472">Membrane</keyword>
<comment type="function">
    <text evidence="4">Flagellin is the subunit protein which polymerizes to form the filaments of archaeal flagella.</text>
</comment>
<protein>
    <recommendedName>
        <fullName evidence="4">Flagellin</fullName>
    </recommendedName>
</protein>
<evidence type="ECO:0000256" key="4">
    <source>
        <dbReference type="RuleBase" id="RU361282"/>
    </source>
</evidence>
<dbReference type="Pfam" id="PF01917">
    <property type="entry name" value="Flagellin_arch-type"/>
    <property type="match status" value="1"/>
</dbReference>
<evidence type="ECO:0000313" key="6">
    <source>
        <dbReference type="EMBL" id="RYJ13789.1"/>
    </source>
</evidence>
<dbReference type="NCBIfam" id="TIGR02537">
    <property type="entry name" value="arch_flag_Nterm"/>
    <property type="match status" value="1"/>
</dbReference>
<evidence type="ECO:0000256" key="2">
    <source>
        <dbReference type="ARBA" id="ARBA00010256"/>
    </source>
</evidence>
<dbReference type="Proteomes" id="UP000294028">
    <property type="component" value="Unassembled WGS sequence"/>
</dbReference>
<accession>A0A482TPD7</accession>
<dbReference type="RefSeq" id="WP_129784214.1">
    <property type="nucleotide sequence ID" value="NZ_RZHH01000002.1"/>
</dbReference>
<keyword evidence="5" id="KW-1133">Transmembrane helix</keyword>
<sequence>MRLVCREDSVGHTGRRGQVGIGTLVVFIAMVLVAALAAGVLIHTASFLQATAEDAGKESIDRVVNGVEVVTTAGHVTDGDDGSVDTVRLWVRPRPAAGDINVSRLTVKWVGEQAGQSLTFSGTDPVAPSTASDAHTTFNASESIGDGDKILEQGEEFVLYFNVSQIESGDADPANLAPLHPGDQATTEITVATGSTSAAYLTVPDYSGNATYVRL</sequence>
<keyword evidence="3 4" id="KW-0974">Archaeal flagellum</keyword>
<dbReference type="AlphaFoldDB" id="A0A482TPD7"/>
<comment type="caution">
    <text evidence="6">The sequence shown here is derived from an EMBL/GenBank/DDBJ whole genome shotgun (WGS) entry which is preliminary data.</text>
</comment>
<keyword evidence="6" id="KW-0966">Cell projection</keyword>
<evidence type="ECO:0000256" key="5">
    <source>
        <dbReference type="SAM" id="Phobius"/>
    </source>
</evidence>
<evidence type="ECO:0000256" key="1">
    <source>
        <dbReference type="ARBA" id="ARBA00004618"/>
    </source>
</evidence>
<name>A0A482TPD7_9EURY</name>
<dbReference type="GO" id="GO:0097589">
    <property type="term" value="C:archaeal-type flagellum"/>
    <property type="evidence" value="ECO:0007669"/>
    <property type="project" value="UniProtKB-SubCell"/>
</dbReference>
<evidence type="ECO:0000313" key="7">
    <source>
        <dbReference type="Proteomes" id="UP000294028"/>
    </source>
</evidence>